<feature type="chain" id="PRO_5046871252" evidence="1">
    <location>
        <begin position="19"/>
        <end position="267"/>
    </location>
</feature>
<evidence type="ECO:0000313" key="3">
    <source>
        <dbReference type="Proteomes" id="UP001595962"/>
    </source>
</evidence>
<feature type="signal peptide" evidence="1">
    <location>
        <begin position="1"/>
        <end position="18"/>
    </location>
</feature>
<keyword evidence="1" id="KW-0732">Signal</keyword>
<gene>
    <name evidence="2" type="ORF">ACFO3I_00615</name>
</gene>
<organism evidence="2 3">
    <name type="scientific">Rheinheimera marina</name>
    <dbReference type="NCBI Taxonomy" id="1774958"/>
    <lineage>
        <taxon>Bacteria</taxon>
        <taxon>Pseudomonadati</taxon>
        <taxon>Pseudomonadota</taxon>
        <taxon>Gammaproteobacteria</taxon>
        <taxon>Chromatiales</taxon>
        <taxon>Chromatiaceae</taxon>
        <taxon>Rheinheimera</taxon>
    </lineage>
</organism>
<proteinExistence type="predicted"/>
<protein>
    <submittedName>
        <fullName evidence="2">DUF2884 family protein</fullName>
    </submittedName>
</protein>
<dbReference type="RefSeq" id="WP_377330873.1">
    <property type="nucleotide sequence ID" value="NZ_JBHSGB010000001.1"/>
</dbReference>
<sequence>MKTLIATSMLLLSATAAAEPSQCNLQLKQDLRIAPAMVELSDRGHSLWQIDPQGNLWLNGNPHQVNASQRELLVQYQAGLRDQTEKTVVLVGDAMKLAVSAVGQAMTELTGKDIEDFDGLQSALHKVELTTDELIVRDGQTIEIRGSQMQQLDEAFGPEFEKAMEDAVQQSMGSVFWQMGLAMMSGEGDFEQRMEAFGERMELVGQQIEQSVELRASALEHQGDALCQNLRALDQVESRLQQQLPAFAAYDLLNTEQSEDGATLVSF</sequence>
<accession>A0ABV9JHG7</accession>
<dbReference type="Pfam" id="PF11101">
    <property type="entry name" value="DUF2884"/>
    <property type="match status" value="1"/>
</dbReference>
<name>A0ABV9JHG7_9GAMM</name>
<evidence type="ECO:0000256" key="1">
    <source>
        <dbReference type="SAM" id="SignalP"/>
    </source>
</evidence>
<dbReference type="EMBL" id="JBHSGB010000001">
    <property type="protein sequence ID" value="MFC4653514.1"/>
    <property type="molecule type" value="Genomic_DNA"/>
</dbReference>
<comment type="caution">
    <text evidence="2">The sequence shown here is derived from an EMBL/GenBank/DDBJ whole genome shotgun (WGS) entry which is preliminary data.</text>
</comment>
<evidence type="ECO:0000313" key="2">
    <source>
        <dbReference type="EMBL" id="MFC4653514.1"/>
    </source>
</evidence>
<reference evidence="3" key="1">
    <citation type="journal article" date="2019" name="Int. J. Syst. Evol. Microbiol.">
        <title>The Global Catalogue of Microorganisms (GCM) 10K type strain sequencing project: providing services to taxonomists for standard genome sequencing and annotation.</title>
        <authorList>
            <consortium name="The Broad Institute Genomics Platform"/>
            <consortium name="The Broad Institute Genome Sequencing Center for Infectious Disease"/>
            <person name="Wu L."/>
            <person name="Ma J."/>
        </authorList>
    </citation>
    <scope>NUCLEOTIDE SEQUENCE [LARGE SCALE GENOMIC DNA]</scope>
    <source>
        <strain evidence="3">DT28</strain>
    </source>
</reference>
<dbReference type="Proteomes" id="UP001595962">
    <property type="component" value="Unassembled WGS sequence"/>
</dbReference>
<dbReference type="InterPro" id="IPR021307">
    <property type="entry name" value="DUF2884"/>
</dbReference>
<keyword evidence="3" id="KW-1185">Reference proteome</keyword>